<dbReference type="Proteomes" id="UP000255284">
    <property type="component" value="Unassembled WGS sequence"/>
</dbReference>
<dbReference type="InterPro" id="IPR001750">
    <property type="entry name" value="ND/Mrp_TM"/>
</dbReference>
<evidence type="ECO:0000256" key="2">
    <source>
        <dbReference type="ARBA" id="ARBA00009025"/>
    </source>
</evidence>
<organism evidence="13 14">
    <name type="scientific">Mobiluncus mulieris</name>
    <dbReference type="NCBI Taxonomy" id="2052"/>
    <lineage>
        <taxon>Bacteria</taxon>
        <taxon>Bacillati</taxon>
        <taxon>Actinomycetota</taxon>
        <taxon>Actinomycetes</taxon>
        <taxon>Actinomycetales</taxon>
        <taxon>Actinomycetaceae</taxon>
        <taxon>Mobiluncus</taxon>
    </lineage>
</organism>
<comment type="subcellular location">
    <subcellularLocation>
        <location evidence="1">Endomembrane system</location>
        <topology evidence="1">Multi-pass membrane protein</topology>
    </subcellularLocation>
    <subcellularLocation>
        <location evidence="6">Membrane</location>
        <topology evidence="6">Multi-pass membrane protein</topology>
    </subcellularLocation>
</comment>
<protein>
    <submittedName>
        <fullName evidence="13">NADH-quinone oxidoreductase subunit M</fullName>
        <ecNumber evidence="13">1.6.5.11</ecNumber>
    </submittedName>
</protein>
<evidence type="ECO:0000313" key="14">
    <source>
        <dbReference type="Proteomes" id="UP000255284"/>
    </source>
</evidence>
<keyword evidence="4 8" id="KW-1133">Transmembrane helix</keyword>
<feature type="transmembrane region" description="Helical" evidence="8">
    <location>
        <begin position="150"/>
        <end position="167"/>
    </location>
</feature>
<evidence type="ECO:0000256" key="8">
    <source>
        <dbReference type="SAM" id="Phobius"/>
    </source>
</evidence>
<dbReference type="OrthoDB" id="9768329at2"/>
<name>A0A2J9KMI1_9ACTO</name>
<proteinExistence type="inferred from homology"/>
<dbReference type="RefSeq" id="WP_004011614.1">
    <property type="nucleotide sequence ID" value="NZ_CAMPNB010000012.1"/>
</dbReference>
<dbReference type="NCBIfam" id="TIGR01972">
    <property type="entry name" value="NDH_I_M"/>
    <property type="match status" value="1"/>
</dbReference>
<dbReference type="GeneID" id="61168695"/>
<dbReference type="EC" id="1.6.5.11" evidence="13"/>
<reference evidence="10 17" key="2">
    <citation type="submission" date="2019-08" db="EMBL/GenBank/DDBJ databases">
        <title>Comparison of rpoB and gyrB Sequences from Mobiluncus Species and Development of a Multiplex PCR Method for Clinical Detection of Mobiluncus curtisii and Mobiluncus mulieris.</title>
        <authorList>
            <person name="Yang L."/>
            <person name="Shen Y."/>
            <person name="Xu G."/>
            <person name="Shu L.-B."/>
            <person name="Hu J."/>
            <person name="Zhang R."/>
            <person name="Wang Y."/>
            <person name="Zhou H.-W."/>
            <person name="Zhang X."/>
        </authorList>
    </citation>
    <scope>NUCLEOTIDE SEQUENCE [LARGE SCALE GENOMIC DNA]</scope>
    <source>
        <strain evidence="10 17">M26</strain>
    </source>
</reference>
<keyword evidence="13" id="KW-0560">Oxidoreductase</keyword>
<dbReference type="Proteomes" id="UP001209486">
    <property type="component" value="Unassembled WGS sequence"/>
</dbReference>
<evidence type="ECO:0000256" key="1">
    <source>
        <dbReference type="ARBA" id="ARBA00004127"/>
    </source>
</evidence>
<evidence type="ECO:0000313" key="10">
    <source>
        <dbReference type="EMBL" id="MCU9968785.1"/>
    </source>
</evidence>
<evidence type="ECO:0000256" key="4">
    <source>
        <dbReference type="ARBA" id="ARBA00022989"/>
    </source>
</evidence>
<sequence length="544" mass="57725">MNMVFSQTTLPTASSIPWLTLLVAWPLVFALVLWLVKPLRPLGREIALAVSLVELAGVLVAAATSYNPAAAPAFQLGESYPWIPAIGLSWALGVNGLGLVMIILATALTPLVILSSWREDQDADARAGYAGLILGLEACMVLIFTARDLLLFYLTFEAMLVPLYFLVGRFGHGEAARRRHAAIKFVLYSLAGGLVMLFGVIAVYVGAAPVTKSPAGLFHMDNLTALDLGSNPLAYFTMWTFLLAFAIKAPMVPVHTWLPTTAAVARGGTSVLLVGVLDKVGTWGMIMFCWQLFPAASAAVAPLVIVLAVISILWGALAAIASKDLMRLVSFTSISHFGFMVMALYIGSQTAIEGAMLYMVAHGVSIAGMFLLSGWLTERGGTQEIAAYSGFQRVTPTLAGLFLTSGLAAIGLPGLSGFLPEYLILVGTFKVSLAAALFAVLGVVLAAVYLLLPYQNLFTGPTDARVRTAPDLGSREKLIMVPVILAMLGLGFLPGPTLDLMKPDAAEMYAVQSPHLGSMGTRQMAPHEKDAANPTENHAEGSTK</sequence>
<reference evidence="15 16" key="3">
    <citation type="submission" date="2020-04" db="EMBL/GenBank/DDBJ databases">
        <title>Antimicrobial susceptibility and clonality of vaginal-derived multi-drug resistant Mobiluncus isolates in China.</title>
        <authorList>
            <person name="Zhang X."/>
        </authorList>
    </citation>
    <scope>NUCLEOTIDE SEQUENCE [LARGE SCALE GENOMIC DNA]</scope>
    <source>
        <strain evidence="12 15">12</strain>
        <strain evidence="11 16">7</strain>
    </source>
</reference>
<feature type="transmembrane region" description="Helical" evidence="8">
    <location>
        <begin position="431"/>
        <end position="452"/>
    </location>
</feature>
<dbReference type="PRINTS" id="PR01437">
    <property type="entry name" value="NUOXDRDTASE4"/>
</dbReference>
<dbReference type="InterPro" id="IPR010227">
    <property type="entry name" value="NADH_Q_OxRdtase_chainM/4"/>
</dbReference>
<feature type="transmembrane region" description="Helical" evidence="8">
    <location>
        <begin position="270"/>
        <end position="293"/>
    </location>
</feature>
<feature type="domain" description="NADH:quinone oxidoreductase/Mrp antiporter transmembrane" evidence="9">
    <location>
        <begin position="146"/>
        <end position="445"/>
    </location>
</feature>
<dbReference type="GO" id="GO:0042773">
    <property type="term" value="P:ATP synthesis coupled electron transport"/>
    <property type="evidence" value="ECO:0007669"/>
    <property type="project" value="InterPro"/>
</dbReference>
<evidence type="ECO:0000256" key="7">
    <source>
        <dbReference type="SAM" id="MobiDB-lite"/>
    </source>
</evidence>
<dbReference type="GO" id="GO:0008137">
    <property type="term" value="F:NADH dehydrogenase (ubiquinone) activity"/>
    <property type="evidence" value="ECO:0007669"/>
    <property type="project" value="InterPro"/>
</dbReference>
<reference evidence="13 14" key="1">
    <citation type="submission" date="2018-06" db="EMBL/GenBank/DDBJ databases">
        <authorList>
            <consortium name="Pathogen Informatics"/>
            <person name="Doyle S."/>
        </authorList>
    </citation>
    <scope>NUCLEOTIDE SEQUENCE [LARGE SCALE GENOMIC DNA]</scope>
    <source>
        <strain evidence="13 14">NCTC11819</strain>
    </source>
</reference>
<feature type="transmembrane region" description="Helical" evidence="8">
    <location>
        <begin position="86"/>
        <end position="114"/>
    </location>
</feature>
<evidence type="ECO:0000313" key="11">
    <source>
        <dbReference type="EMBL" id="NMW92989.1"/>
    </source>
</evidence>
<evidence type="ECO:0000256" key="3">
    <source>
        <dbReference type="ARBA" id="ARBA00022692"/>
    </source>
</evidence>
<dbReference type="GO" id="GO:0003954">
    <property type="term" value="F:NADH dehydrogenase activity"/>
    <property type="evidence" value="ECO:0007669"/>
    <property type="project" value="TreeGrafter"/>
</dbReference>
<evidence type="ECO:0000259" key="9">
    <source>
        <dbReference type="Pfam" id="PF00361"/>
    </source>
</evidence>
<feature type="transmembrane region" description="Helical" evidence="8">
    <location>
        <begin position="358"/>
        <end position="377"/>
    </location>
</feature>
<feature type="compositionally biased region" description="Basic and acidic residues" evidence="7">
    <location>
        <begin position="525"/>
        <end position="544"/>
    </location>
</feature>
<comment type="similarity">
    <text evidence="2">Belongs to the complex I subunit 4 family.</text>
</comment>
<dbReference type="EMBL" id="UGGQ01000006">
    <property type="protein sequence ID" value="STO16666.1"/>
    <property type="molecule type" value="Genomic_DNA"/>
</dbReference>
<dbReference type="AlphaFoldDB" id="A0A2J9KMI1"/>
<dbReference type="GO" id="GO:0015990">
    <property type="term" value="P:electron transport coupled proton transport"/>
    <property type="evidence" value="ECO:0007669"/>
    <property type="project" value="TreeGrafter"/>
</dbReference>
<dbReference type="Pfam" id="PF00361">
    <property type="entry name" value="Proton_antipo_M"/>
    <property type="match status" value="1"/>
</dbReference>
<dbReference type="PANTHER" id="PTHR43507:SF1">
    <property type="entry name" value="NADH-UBIQUINONE OXIDOREDUCTASE CHAIN 4"/>
    <property type="match status" value="1"/>
</dbReference>
<accession>A0A2J9KMI1</accession>
<evidence type="ECO:0000313" key="16">
    <source>
        <dbReference type="Proteomes" id="UP000582487"/>
    </source>
</evidence>
<dbReference type="GO" id="GO:0012505">
    <property type="term" value="C:endomembrane system"/>
    <property type="evidence" value="ECO:0007669"/>
    <property type="project" value="UniProtKB-SubCell"/>
</dbReference>
<dbReference type="EMBL" id="VSZY01000006">
    <property type="protein sequence ID" value="MCU9968785.1"/>
    <property type="molecule type" value="Genomic_DNA"/>
</dbReference>
<feature type="transmembrane region" description="Helical" evidence="8">
    <location>
        <begin position="398"/>
        <end position="419"/>
    </location>
</feature>
<keyword evidence="3 6" id="KW-0812">Transmembrane</keyword>
<feature type="transmembrane region" description="Helical" evidence="8">
    <location>
        <begin position="48"/>
        <end position="66"/>
    </location>
</feature>
<evidence type="ECO:0000313" key="13">
    <source>
        <dbReference type="EMBL" id="STO16666.1"/>
    </source>
</evidence>
<feature type="transmembrane region" description="Helical" evidence="8">
    <location>
        <begin position="328"/>
        <end position="346"/>
    </location>
</feature>
<feature type="transmembrane region" description="Helical" evidence="8">
    <location>
        <begin position="187"/>
        <end position="207"/>
    </location>
</feature>
<feature type="transmembrane region" description="Helical" evidence="8">
    <location>
        <begin position="126"/>
        <end position="144"/>
    </location>
</feature>
<dbReference type="EMBL" id="JABCUV010000004">
    <property type="protein sequence ID" value="NMW92989.1"/>
    <property type="molecule type" value="Genomic_DNA"/>
</dbReference>
<feature type="transmembrane region" description="Helical" evidence="8">
    <location>
        <begin position="16"/>
        <end position="36"/>
    </location>
</feature>
<evidence type="ECO:0000256" key="5">
    <source>
        <dbReference type="ARBA" id="ARBA00023136"/>
    </source>
</evidence>
<evidence type="ECO:0000313" key="15">
    <source>
        <dbReference type="Proteomes" id="UP000575397"/>
    </source>
</evidence>
<dbReference type="EMBL" id="JABCUS010000006">
    <property type="protein sequence ID" value="NMX03074.1"/>
    <property type="molecule type" value="Genomic_DNA"/>
</dbReference>
<feature type="transmembrane region" description="Helical" evidence="8">
    <location>
        <begin position="478"/>
        <end position="495"/>
    </location>
</feature>
<gene>
    <name evidence="13" type="primary">nuoM</name>
    <name evidence="10" type="ORF">FYZ43_05065</name>
    <name evidence="11" type="ORF">HHJ74_04665</name>
    <name evidence="12" type="ORF">HHJ77_03770</name>
    <name evidence="13" type="ORF">NCTC11819_01236</name>
</gene>
<feature type="transmembrane region" description="Helical" evidence="8">
    <location>
        <begin position="233"/>
        <end position="258"/>
    </location>
</feature>
<evidence type="ECO:0000313" key="17">
    <source>
        <dbReference type="Proteomes" id="UP001209486"/>
    </source>
</evidence>
<feature type="transmembrane region" description="Helical" evidence="8">
    <location>
        <begin position="299"/>
        <end position="321"/>
    </location>
</feature>
<dbReference type="PANTHER" id="PTHR43507">
    <property type="entry name" value="NADH-UBIQUINONE OXIDOREDUCTASE CHAIN 4"/>
    <property type="match status" value="1"/>
</dbReference>
<dbReference type="Proteomes" id="UP000575397">
    <property type="component" value="Unassembled WGS sequence"/>
</dbReference>
<keyword evidence="5 8" id="KW-0472">Membrane</keyword>
<dbReference type="GO" id="GO:0048039">
    <property type="term" value="F:ubiquinone binding"/>
    <property type="evidence" value="ECO:0007669"/>
    <property type="project" value="TreeGrafter"/>
</dbReference>
<dbReference type="InterPro" id="IPR003918">
    <property type="entry name" value="NADH_UbQ_OxRdtase"/>
</dbReference>
<comment type="caution">
    <text evidence="13">The sequence shown here is derived from an EMBL/GenBank/DDBJ whole genome shotgun (WGS) entry which is preliminary data.</text>
</comment>
<evidence type="ECO:0000256" key="6">
    <source>
        <dbReference type="RuleBase" id="RU000320"/>
    </source>
</evidence>
<evidence type="ECO:0000313" key="12">
    <source>
        <dbReference type="EMBL" id="NMX03074.1"/>
    </source>
</evidence>
<dbReference type="Proteomes" id="UP000582487">
    <property type="component" value="Unassembled WGS sequence"/>
</dbReference>
<feature type="region of interest" description="Disordered" evidence="7">
    <location>
        <begin position="518"/>
        <end position="544"/>
    </location>
</feature>
<dbReference type="GO" id="GO:0016020">
    <property type="term" value="C:membrane"/>
    <property type="evidence" value="ECO:0007669"/>
    <property type="project" value="UniProtKB-SubCell"/>
</dbReference>